<sequence>MDRDTVRHRSTGQSASGGGDEKHTKNVVDEPEEETGDAGWTTLIRVVAGIIVTFVFIPGLLLLLVSLTVPAPINPVVISVPEPPKLEGALEVNDLLTRGERLFENEILGPESIVFHKGHMYTGTEDGKILDIKDGKISVLATLGKPPCDVVSLKDALTCGRPLGLRMHGGSLYVVDSYLGLFKVSVETGKSQLLLSEIAGVKPAFVNNVDIDSCGIIYISDSCRTWHMKEFLYPCLEGSGTGRLIRFDPHNNSTEVLIDGLHFANGVQLSPDEDFVLVVEGISARILRYHLKGPKKGQVDTFVENLPGLPDNIRPSSDGGYWLCGALPRGPGFSLFDFLAARPLIRKLITQLFSIDTLLKYPAPSTSVYKLNAQGEIVRSFWDVHQGILGVCTEVTEHDGVLYTGSYSSSFIGRFDLKKMETA</sequence>
<gene>
    <name evidence="7" type="ORF">NP493_81g00003</name>
</gene>
<comment type="caution">
    <text evidence="7">The sequence shown here is derived from an EMBL/GenBank/DDBJ whole genome shotgun (WGS) entry which is preliminary data.</text>
</comment>
<dbReference type="SUPFAM" id="SSF63829">
    <property type="entry name" value="Calcium-dependent phosphotriesterase"/>
    <property type="match status" value="1"/>
</dbReference>
<dbReference type="Gene3D" id="2.120.10.30">
    <property type="entry name" value="TolB, C-terminal domain"/>
    <property type="match status" value="1"/>
</dbReference>
<keyword evidence="5" id="KW-0812">Transmembrane</keyword>
<dbReference type="Pfam" id="PF20067">
    <property type="entry name" value="SSL_N"/>
    <property type="match status" value="1"/>
</dbReference>
<evidence type="ECO:0000256" key="2">
    <source>
        <dbReference type="ARBA" id="ARBA00022553"/>
    </source>
</evidence>
<name>A0AAD9P916_RIDPI</name>
<dbReference type="AlphaFoldDB" id="A0AAD9P916"/>
<dbReference type="Proteomes" id="UP001209878">
    <property type="component" value="Unassembled WGS sequence"/>
</dbReference>
<feature type="domain" description="Strictosidine synthase conserved region" evidence="6">
    <location>
        <begin position="207"/>
        <end position="294"/>
    </location>
</feature>
<dbReference type="Pfam" id="PF03088">
    <property type="entry name" value="Str_synth"/>
    <property type="match status" value="1"/>
</dbReference>
<evidence type="ECO:0000256" key="1">
    <source>
        <dbReference type="ARBA" id="ARBA00009191"/>
    </source>
</evidence>
<evidence type="ECO:0000256" key="3">
    <source>
        <dbReference type="ARBA" id="ARBA00023180"/>
    </source>
</evidence>
<dbReference type="InterPro" id="IPR011042">
    <property type="entry name" value="6-blade_b-propeller_TolB-like"/>
</dbReference>
<dbReference type="GO" id="GO:0012505">
    <property type="term" value="C:endomembrane system"/>
    <property type="evidence" value="ECO:0007669"/>
    <property type="project" value="TreeGrafter"/>
</dbReference>
<keyword evidence="8" id="KW-1185">Reference proteome</keyword>
<accession>A0AAD9P916</accession>
<feature type="transmembrane region" description="Helical" evidence="5">
    <location>
        <begin position="46"/>
        <end position="69"/>
    </location>
</feature>
<feature type="region of interest" description="Disordered" evidence="4">
    <location>
        <begin position="1"/>
        <end position="34"/>
    </location>
</feature>
<comment type="similarity">
    <text evidence="1">Belongs to the strictosidine synthase family.</text>
</comment>
<protein>
    <recommendedName>
        <fullName evidence="6">Strictosidine synthase conserved region domain-containing protein</fullName>
    </recommendedName>
</protein>
<evidence type="ECO:0000259" key="6">
    <source>
        <dbReference type="Pfam" id="PF03088"/>
    </source>
</evidence>
<keyword evidence="5" id="KW-0472">Membrane</keyword>
<dbReference type="GO" id="GO:0016787">
    <property type="term" value="F:hydrolase activity"/>
    <property type="evidence" value="ECO:0007669"/>
    <property type="project" value="TreeGrafter"/>
</dbReference>
<dbReference type="InterPro" id="IPR018119">
    <property type="entry name" value="Strictosidine_synth_cons-reg"/>
</dbReference>
<dbReference type="EMBL" id="JAODUO010000079">
    <property type="protein sequence ID" value="KAK2190443.1"/>
    <property type="molecule type" value="Genomic_DNA"/>
</dbReference>
<organism evidence="7 8">
    <name type="scientific">Ridgeia piscesae</name>
    <name type="common">Tubeworm</name>
    <dbReference type="NCBI Taxonomy" id="27915"/>
    <lineage>
        <taxon>Eukaryota</taxon>
        <taxon>Metazoa</taxon>
        <taxon>Spiralia</taxon>
        <taxon>Lophotrochozoa</taxon>
        <taxon>Annelida</taxon>
        <taxon>Polychaeta</taxon>
        <taxon>Sedentaria</taxon>
        <taxon>Canalipalpata</taxon>
        <taxon>Sabellida</taxon>
        <taxon>Siboglinidae</taxon>
        <taxon>Ridgeia</taxon>
    </lineage>
</organism>
<evidence type="ECO:0000256" key="4">
    <source>
        <dbReference type="SAM" id="MobiDB-lite"/>
    </source>
</evidence>
<dbReference type="PANTHER" id="PTHR10426">
    <property type="entry name" value="STRICTOSIDINE SYNTHASE-RELATED"/>
    <property type="match status" value="1"/>
</dbReference>
<feature type="compositionally biased region" description="Basic and acidic residues" evidence="4">
    <location>
        <begin position="19"/>
        <end position="28"/>
    </location>
</feature>
<keyword evidence="5" id="KW-1133">Transmembrane helix</keyword>
<evidence type="ECO:0000313" key="8">
    <source>
        <dbReference type="Proteomes" id="UP001209878"/>
    </source>
</evidence>
<proteinExistence type="inferred from homology"/>
<keyword evidence="3" id="KW-0325">Glycoprotein</keyword>
<evidence type="ECO:0000313" key="7">
    <source>
        <dbReference type="EMBL" id="KAK2190443.1"/>
    </source>
</evidence>
<dbReference type="PANTHER" id="PTHR10426:SF88">
    <property type="entry name" value="ADIPOCYTE PLASMA MEMBRANE-ASSOCIATED PROTEIN HEMOMUCIN-RELATED"/>
    <property type="match status" value="1"/>
</dbReference>
<keyword evidence="2" id="KW-0597">Phosphoprotein</keyword>
<evidence type="ECO:0000256" key="5">
    <source>
        <dbReference type="SAM" id="Phobius"/>
    </source>
</evidence>
<reference evidence="7" key="1">
    <citation type="journal article" date="2023" name="Mol. Biol. Evol.">
        <title>Third-Generation Sequencing Reveals the Adaptive Role of the Epigenome in Three Deep-Sea Polychaetes.</title>
        <authorList>
            <person name="Perez M."/>
            <person name="Aroh O."/>
            <person name="Sun Y."/>
            <person name="Lan Y."/>
            <person name="Juniper S.K."/>
            <person name="Young C.R."/>
            <person name="Angers B."/>
            <person name="Qian P.Y."/>
        </authorList>
    </citation>
    <scope>NUCLEOTIDE SEQUENCE</scope>
    <source>
        <strain evidence="7">R07B-5</strain>
    </source>
</reference>